<organism evidence="2 3">
    <name type="scientific">Thermothelomyces thermophilus (strain ATCC 42464 / BCRC 31852 / DSM 1799)</name>
    <name type="common">Sporotrichum thermophile</name>
    <dbReference type="NCBI Taxonomy" id="573729"/>
    <lineage>
        <taxon>Eukaryota</taxon>
        <taxon>Fungi</taxon>
        <taxon>Dikarya</taxon>
        <taxon>Ascomycota</taxon>
        <taxon>Pezizomycotina</taxon>
        <taxon>Sordariomycetes</taxon>
        <taxon>Sordariomycetidae</taxon>
        <taxon>Sordariales</taxon>
        <taxon>Chaetomiaceae</taxon>
        <taxon>Thermothelomyces</taxon>
    </lineage>
</organism>
<sequence length="184" mass="20471">MQDFLNLISFSSGVCFFVFRIAVILLSRRHSNHRRTKTGISVRPPVYTARPKTFDFVWIFHHIAVFVPDAVLFFIGRSLGYPFGNIAAALRVYGSLSATHWVRLWPQSRVWALWLYIAAAVIFLAGLIGAVFLPTDSHRTAATSRPHDPASPLPSRNPKTITGNVFGVTLTRSDTRIFAVTAGS</sequence>
<accession>G2QM16</accession>
<feature type="transmembrane region" description="Helical" evidence="1">
    <location>
        <begin position="56"/>
        <end position="75"/>
    </location>
</feature>
<dbReference type="KEGG" id="mtm:MYCTH_2135707"/>
<reference evidence="2 3" key="1">
    <citation type="journal article" date="2011" name="Nat. Biotechnol.">
        <title>Comparative genomic analysis of the thermophilic biomass-degrading fungi Myceliophthora thermophila and Thielavia terrestris.</title>
        <authorList>
            <person name="Berka R.M."/>
            <person name="Grigoriev I.V."/>
            <person name="Otillar R."/>
            <person name="Salamov A."/>
            <person name="Grimwood J."/>
            <person name="Reid I."/>
            <person name="Ishmael N."/>
            <person name="John T."/>
            <person name="Darmond C."/>
            <person name="Moisan M.-C."/>
            <person name="Henrissat B."/>
            <person name="Coutinho P.M."/>
            <person name="Lombard V."/>
            <person name="Natvig D.O."/>
            <person name="Lindquist E."/>
            <person name="Schmutz J."/>
            <person name="Lucas S."/>
            <person name="Harris P."/>
            <person name="Powlowski J."/>
            <person name="Bellemare A."/>
            <person name="Taylor D."/>
            <person name="Butler G."/>
            <person name="de Vries R.P."/>
            <person name="Allijn I.E."/>
            <person name="van den Brink J."/>
            <person name="Ushinsky S."/>
            <person name="Storms R."/>
            <person name="Powell A.J."/>
            <person name="Paulsen I.T."/>
            <person name="Elbourne L.D.H."/>
            <person name="Baker S.E."/>
            <person name="Magnuson J."/>
            <person name="LaBoissiere S."/>
            <person name="Clutterbuck A.J."/>
            <person name="Martinez D."/>
            <person name="Wogulis M."/>
            <person name="de Leon A.L."/>
            <person name="Rey M.W."/>
            <person name="Tsang A."/>
        </authorList>
    </citation>
    <scope>NUCLEOTIDE SEQUENCE [LARGE SCALE GENOMIC DNA]</scope>
    <source>
        <strain evidence="3">ATCC 42464 / BCRC 31852 / DSM 1799</strain>
    </source>
</reference>
<keyword evidence="1" id="KW-1133">Transmembrane helix</keyword>
<protein>
    <submittedName>
        <fullName evidence="2">Uncharacterized protein</fullName>
    </submittedName>
</protein>
<feature type="non-terminal residue" evidence="2">
    <location>
        <position position="184"/>
    </location>
</feature>
<feature type="transmembrane region" description="Helical" evidence="1">
    <location>
        <begin position="111"/>
        <end position="133"/>
    </location>
</feature>
<gene>
    <name evidence="2" type="ORF">MYCTH_2135707</name>
</gene>
<dbReference type="Proteomes" id="UP000007322">
    <property type="component" value="Chromosome 6"/>
</dbReference>
<dbReference type="HOGENOM" id="CLU_1471678_0_0_1"/>
<dbReference type="AlphaFoldDB" id="G2QM16"/>
<keyword evidence="1" id="KW-0472">Membrane</keyword>
<feature type="transmembrane region" description="Helical" evidence="1">
    <location>
        <begin position="6"/>
        <end position="27"/>
    </location>
</feature>
<evidence type="ECO:0000313" key="3">
    <source>
        <dbReference type="Proteomes" id="UP000007322"/>
    </source>
</evidence>
<dbReference type="GeneID" id="11514456"/>
<evidence type="ECO:0000256" key="1">
    <source>
        <dbReference type="SAM" id="Phobius"/>
    </source>
</evidence>
<dbReference type="RefSeq" id="XP_003666241.1">
    <property type="nucleotide sequence ID" value="XM_003666193.1"/>
</dbReference>
<evidence type="ECO:0000313" key="2">
    <source>
        <dbReference type="EMBL" id="AEO60996.1"/>
    </source>
</evidence>
<dbReference type="VEuPathDB" id="FungiDB:MYCTH_2135707"/>
<keyword evidence="1" id="KW-0812">Transmembrane</keyword>
<dbReference type="EMBL" id="CP003007">
    <property type="protein sequence ID" value="AEO60996.1"/>
    <property type="molecule type" value="Genomic_DNA"/>
</dbReference>
<dbReference type="InParanoid" id="G2QM16"/>
<keyword evidence="3" id="KW-1185">Reference proteome</keyword>
<proteinExistence type="predicted"/>
<name>G2QM16_THET4</name>